<gene>
    <name evidence="3" type="ORF">C12CBH8_15190</name>
</gene>
<keyword evidence="1" id="KW-0472">Membrane</keyword>
<evidence type="ECO:0000313" key="3">
    <source>
        <dbReference type="EMBL" id="BCI60880.1"/>
    </source>
</evidence>
<dbReference type="KEGG" id="sman:C12CBH8_15190"/>
<dbReference type="InterPro" id="IPR054331">
    <property type="entry name" value="LiaF_TM"/>
</dbReference>
<evidence type="ECO:0000259" key="2">
    <source>
        <dbReference type="Pfam" id="PF22570"/>
    </source>
</evidence>
<dbReference type="Proteomes" id="UP000593890">
    <property type="component" value="Chromosome"/>
</dbReference>
<sequence>MKRNSARILFGLLFIGLAVFVAGSAFGWWSDQVIHVLSESWWTLFIIVPGIAGIISSGPKFWNLLLIAIGVWLMAESSGLLSEGQSSAFFWAVVLLLVGAWLLVGWFWKPKHHDNPPLSPPQPDGAETSAWEKSIDDRPDYIAVFSGRQLSNYSKNLQGGKATAVFGGLEINMRDAVPVQDITLELTTIFGGIDLYVPSRARIKVTGTPVFGGFDSMFIPNDDSSLPLITIKCTAVFGGIDLK</sequence>
<reference evidence="4" key="1">
    <citation type="submission" date="2020-07" db="EMBL/GenBank/DDBJ databases">
        <title>Complete genome sequencing of Clostridia bacterium strain 12CBH8.</title>
        <authorList>
            <person name="Sakamoto M."/>
            <person name="Murakami T."/>
            <person name="Mori H."/>
        </authorList>
    </citation>
    <scope>NUCLEOTIDE SEQUENCE [LARGE SCALE GENOMIC DNA]</scope>
    <source>
        <strain evidence="4">12CBH8</strain>
    </source>
</reference>
<dbReference type="PANTHER" id="PTHR40763:SF5">
    <property type="entry name" value="MEMBRANE PROTEIN"/>
    <property type="match status" value="1"/>
</dbReference>
<dbReference type="PANTHER" id="PTHR40763">
    <property type="entry name" value="MEMBRANE PROTEIN-RELATED"/>
    <property type="match status" value="1"/>
</dbReference>
<accession>A0A7I8D222</accession>
<name>A0A7I8D222_9FIRM</name>
<dbReference type="EMBL" id="AP023321">
    <property type="protein sequence ID" value="BCI60880.1"/>
    <property type="molecule type" value="Genomic_DNA"/>
</dbReference>
<feature type="transmembrane region" description="Helical" evidence="1">
    <location>
        <begin position="7"/>
        <end position="29"/>
    </location>
</feature>
<keyword evidence="1" id="KW-1133">Transmembrane helix</keyword>
<feature type="transmembrane region" description="Helical" evidence="1">
    <location>
        <begin position="88"/>
        <end position="108"/>
    </location>
</feature>
<evidence type="ECO:0000313" key="4">
    <source>
        <dbReference type="Proteomes" id="UP000593890"/>
    </source>
</evidence>
<dbReference type="Pfam" id="PF22570">
    <property type="entry name" value="LiaF-TM"/>
    <property type="match status" value="1"/>
</dbReference>
<organism evidence="3 4">
    <name type="scientific">Solibaculum mannosilyticum</name>
    <dbReference type="NCBI Taxonomy" id="2780922"/>
    <lineage>
        <taxon>Bacteria</taxon>
        <taxon>Bacillati</taxon>
        <taxon>Bacillota</taxon>
        <taxon>Clostridia</taxon>
        <taxon>Eubacteriales</taxon>
        <taxon>Oscillospiraceae</taxon>
        <taxon>Solibaculum</taxon>
    </lineage>
</organism>
<dbReference type="AlphaFoldDB" id="A0A7I8D222"/>
<feature type="transmembrane region" description="Helical" evidence="1">
    <location>
        <begin position="41"/>
        <end position="57"/>
    </location>
</feature>
<proteinExistence type="predicted"/>
<dbReference type="RefSeq" id="WP_090264173.1">
    <property type="nucleotide sequence ID" value="NZ_AP023321.1"/>
</dbReference>
<feature type="domain" description="LiaF transmembrane" evidence="2">
    <location>
        <begin position="9"/>
        <end position="104"/>
    </location>
</feature>
<evidence type="ECO:0000256" key="1">
    <source>
        <dbReference type="SAM" id="Phobius"/>
    </source>
</evidence>
<keyword evidence="4" id="KW-1185">Reference proteome</keyword>
<protein>
    <submittedName>
        <fullName evidence="3">Membrane protein</fullName>
    </submittedName>
</protein>
<keyword evidence="1" id="KW-0812">Transmembrane</keyword>